<feature type="compositionally biased region" description="Basic residues" evidence="1">
    <location>
        <begin position="140"/>
        <end position="149"/>
    </location>
</feature>
<name>A0A9P9IUT8_9HYPO</name>
<feature type="region of interest" description="Disordered" evidence="1">
    <location>
        <begin position="97"/>
        <end position="149"/>
    </location>
</feature>
<evidence type="ECO:0000256" key="1">
    <source>
        <dbReference type="SAM" id="MobiDB-lite"/>
    </source>
</evidence>
<evidence type="ECO:0000313" key="2">
    <source>
        <dbReference type="EMBL" id="KAH7136293.1"/>
    </source>
</evidence>
<protein>
    <submittedName>
        <fullName evidence="2">Uncharacterized protein</fullName>
    </submittedName>
</protein>
<dbReference type="Proteomes" id="UP000738349">
    <property type="component" value="Unassembled WGS sequence"/>
</dbReference>
<dbReference type="AlphaFoldDB" id="A0A9P9IUT8"/>
<comment type="caution">
    <text evidence="2">The sequence shown here is derived from an EMBL/GenBank/DDBJ whole genome shotgun (WGS) entry which is preliminary data.</text>
</comment>
<proteinExistence type="predicted"/>
<reference evidence="2" key="1">
    <citation type="journal article" date="2021" name="Nat. Commun.">
        <title>Genetic determinants of endophytism in the Arabidopsis root mycobiome.</title>
        <authorList>
            <person name="Mesny F."/>
            <person name="Miyauchi S."/>
            <person name="Thiergart T."/>
            <person name="Pickel B."/>
            <person name="Atanasova L."/>
            <person name="Karlsson M."/>
            <person name="Huettel B."/>
            <person name="Barry K.W."/>
            <person name="Haridas S."/>
            <person name="Chen C."/>
            <person name="Bauer D."/>
            <person name="Andreopoulos W."/>
            <person name="Pangilinan J."/>
            <person name="LaButti K."/>
            <person name="Riley R."/>
            <person name="Lipzen A."/>
            <person name="Clum A."/>
            <person name="Drula E."/>
            <person name="Henrissat B."/>
            <person name="Kohler A."/>
            <person name="Grigoriev I.V."/>
            <person name="Martin F.M."/>
            <person name="Hacquard S."/>
        </authorList>
    </citation>
    <scope>NUCLEOTIDE SEQUENCE</scope>
    <source>
        <strain evidence="2">MPI-CAGE-AT-0147</strain>
    </source>
</reference>
<feature type="compositionally biased region" description="Polar residues" evidence="1">
    <location>
        <begin position="113"/>
        <end position="125"/>
    </location>
</feature>
<dbReference type="EMBL" id="JAGMUV010000013">
    <property type="protein sequence ID" value="KAH7136293.1"/>
    <property type="molecule type" value="Genomic_DNA"/>
</dbReference>
<sequence length="149" mass="16552">MWASRRIVDLSLNESLGTSQTSHRLLSSFVRQDGSSKFGYCCGNRFGTTKSAVSWTINEGNRHIRLIQDWPNPAETIFSQVKVPSITSYRNNRVANWVTKSTTRRSRSGGSRPSLNPTPSTQGLSRKSAIAKTSFISSTRRPKKLSATT</sequence>
<accession>A0A9P9IUT8</accession>
<keyword evidence="3" id="KW-1185">Reference proteome</keyword>
<organism evidence="2 3">
    <name type="scientific">Dactylonectria macrodidyma</name>
    <dbReference type="NCBI Taxonomy" id="307937"/>
    <lineage>
        <taxon>Eukaryota</taxon>
        <taxon>Fungi</taxon>
        <taxon>Dikarya</taxon>
        <taxon>Ascomycota</taxon>
        <taxon>Pezizomycotina</taxon>
        <taxon>Sordariomycetes</taxon>
        <taxon>Hypocreomycetidae</taxon>
        <taxon>Hypocreales</taxon>
        <taxon>Nectriaceae</taxon>
        <taxon>Dactylonectria</taxon>
    </lineage>
</organism>
<gene>
    <name evidence="2" type="ORF">EDB81DRAFT_801915</name>
</gene>
<evidence type="ECO:0000313" key="3">
    <source>
        <dbReference type="Proteomes" id="UP000738349"/>
    </source>
</evidence>